<name>M4ZGE2_9BRAD</name>
<evidence type="ECO:0000313" key="2">
    <source>
        <dbReference type="EMBL" id="BAM92824.1"/>
    </source>
</evidence>
<dbReference type="KEGG" id="aol:S58_68580"/>
<evidence type="ECO:0000256" key="1">
    <source>
        <dbReference type="SAM" id="SignalP"/>
    </source>
</evidence>
<organism evidence="2 3">
    <name type="scientific">Bradyrhizobium oligotrophicum S58</name>
    <dbReference type="NCBI Taxonomy" id="1245469"/>
    <lineage>
        <taxon>Bacteria</taxon>
        <taxon>Pseudomonadati</taxon>
        <taxon>Pseudomonadota</taxon>
        <taxon>Alphaproteobacteria</taxon>
        <taxon>Hyphomicrobiales</taxon>
        <taxon>Nitrobacteraceae</taxon>
        <taxon>Bradyrhizobium</taxon>
    </lineage>
</organism>
<gene>
    <name evidence="2" type="ORF">S58_68580</name>
</gene>
<keyword evidence="3" id="KW-1185">Reference proteome</keyword>
<evidence type="ECO:0000313" key="3">
    <source>
        <dbReference type="Proteomes" id="UP000011841"/>
    </source>
</evidence>
<dbReference type="STRING" id="1245469.S58_68580"/>
<dbReference type="AlphaFoldDB" id="M4ZGE2"/>
<dbReference type="Proteomes" id="UP000011841">
    <property type="component" value="Chromosome"/>
</dbReference>
<dbReference type="PATRIC" id="fig|1245469.3.peg.7017"/>
<keyword evidence="1" id="KW-0732">Signal</keyword>
<dbReference type="HOGENOM" id="CLU_2166127_0_0_5"/>
<proteinExistence type="predicted"/>
<accession>M4ZGE2</accession>
<dbReference type="EMBL" id="AP012603">
    <property type="protein sequence ID" value="BAM92824.1"/>
    <property type="molecule type" value="Genomic_DNA"/>
</dbReference>
<feature type="chain" id="PRO_5004061985" evidence="1">
    <location>
        <begin position="19"/>
        <end position="90"/>
    </location>
</feature>
<sequence length="90" mass="9487">MLIASFIAVAALSLQVRAGSEVVAVAFPPWWSAQQAMLAAASADAALVRTTTLSSLLVVRPREHDGLARLREAGVWLVIDPQAVSACFAK</sequence>
<feature type="signal peptide" evidence="1">
    <location>
        <begin position="1"/>
        <end position="18"/>
    </location>
</feature>
<dbReference type="eggNOG" id="ENOG50314PP">
    <property type="taxonomic scope" value="Bacteria"/>
</dbReference>
<reference evidence="2 3" key="1">
    <citation type="journal article" date="2013" name="Appl. Environ. Microbiol.">
        <title>Genome analysis suggests that the soil oligotrophic bacterium Agromonas oligotrophica (Bradyrhizobium oligotrophicum) is a nitrogen-fixing symbiont of Aeschynomene indica.</title>
        <authorList>
            <person name="Okubo T."/>
            <person name="Fukushima S."/>
            <person name="Itakura M."/>
            <person name="Oshima K."/>
            <person name="Longtonglang A."/>
            <person name="Teaumroong N."/>
            <person name="Mitsui H."/>
            <person name="Hattori M."/>
            <person name="Hattori R."/>
            <person name="Hattori T."/>
            <person name="Minamisawa K."/>
        </authorList>
    </citation>
    <scope>NUCLEOTIDE SEQUENCE [LARGE SCALE GENOMIC DNA]</scope>
    <source>
        <strain evidence="2 3">S58</strain>
    </source>
</reference>
<protein>
    <submittedName>
        <fullName evidence="2">Uncharacterized protein</fullName>
    </submittedName>
</protein>